<gene>
    <name evidence="1" type="ordered locus">SYNW2385</name>
</gene>
<accession>Q7U3P5</accession>
<dbReference type="EMBL" id="BX569695">
    <property type="protein sequence ID" value="CAE08900.1"/>
    <property type="molecule type" value="Genomic_DNA"/>
</dbReference>
<sequence>MCCEEHVDTSVHRVMAALNPLLSLTDLGRIYGISAIHCGRILEQQGWRDRRGRPTPAALEAEAASCAGTHGQGRTVFWSRAICSELLESKGYAPMSRNVQIEQWTQLLEALQLGSPSISATPDQMAEEMPKELVEDVNQQLAVRGCSYRVSRHQRQASRSASAC</sequence>
<organism evidence="1 2">
    <name type="scientific">Parasynechococcus marenigrum (strain WH8102)</name>
    <dbReference type="NCBI Taxonomy" id="84588"/>
    <lineage>
        <taxon>Bacteria</taxon>
        <taxon>Bacillati</taxon>
        <taxon>Cyanobacteriota</taxon>
        <taxon>Cyanophyceae</taxon>
        <taxon>Synechococcales</taxon>
        <taxon>Prochlorococcaceae</taxon>
        <taxon>Parasynechococcus</taxon>
        <taxon>Parasynechococcus marenigrum</taxon>
    </lineage>
</organism>
<dbReference type="Proteomes" id="UP000001422">
    <property type="component" value="Chromosome"/>
</dbReference>
<dbReference type="AlphaFoldDB" id="Q7U3P5"/>
<evidence type="ECO:0000313" key="2">
    <source>
        <dbReference type="Proteomes" id="UP000001422"/>
    </source>
</evidence>
<dbReference type="HOGENOM" id="CLU_123923_0_0_3"/>
<keyword evidence="2" id="KW-1185">Reference proteome</keyword>
<dbReference type="KEGG" id="syw:SYNW2385"/>
<proteinExistence type="predicted"/>
<dbReference type="STRING" id="84588.SYNW2385"/>
<protein>
    <submittedName>
        <fullName evidence="1">Conserved hypothetical</fullName>
    </submittedName>
</protein>
<reference evidence="1 2" key="1">
    <citation type="journal article" date="2003" name="Nature">
        <title>The genome of a motile marine Synechococcus.</title>
        <authorList>
            <person name="Palenik B."/>
            <person name="Brahamsha B."/>
            <person name="Larimer F."/>
            <person name="Land M."/>
            <person name="Hauser L."/>
            <person name="Chain P."/>
            <person name="Lamerdin J."/>
            <person name="Regala W."/>
            <person name="Allen E.A."/>
            <person name="McCarren J."/>
            <person name="Paulsen I."/>
            <person name="Dufresne A."/>
            <person name="Partensky F."/>
            <person name="Webb E."/>
            <person name="Waterbury J."/>
        </authorList>
    </citation>
    <scope>NUCLEOTIDE SEQUENCE [LARGE SCALE GENOMIC DNA]</scope>
    <source>
        <strain evidence="1 2">WH8102</strain>
    </source>
</reference>
<dbReference type="eggNOG" id="ENOG5030SDP">
    <property type="taxonomic scope" value="Bacteria"/>
</dbReference>
<name>Q7U3P5_PARMW</name>
<evidence type="ECO:0000313" key="1">
    <source>
        <dbReference type="EMBL" id="CAE08900.1"/>
    </source>
</evidence>